<dbReference type="PANTHER" id="PTHR21340:SF0">
    <property type="entry name" value="BIS(5'-NUCLEOSYL)-TETRAPHOSPHATASE [ASYMMETRICAL]"/>
    <property type="match status" value="1"/>
</dbReference>
<dbReference type="PANTHER" id="PTHR21340">
    <property type="entry name" value="DIADENOSINE 5,5-P1,P4-TETRAPHOSPHATE PYROPHOSPHOHYDROLASE MUTT"/>
    <property type="match status" value="1"/>
</dbReference>
<dbReference type="AlphaFoldDB" id="A0A387BU32"/>
<dbReference type="GO" id="GO:0006167">
    <property type="term" value="P:AMP biosynthetic process"/>
    <property type="evidence" value="ECO:0007669"/>
    <property type="project" value="TreeGrafter"/>
</dbReference>
<name>A0A387BU32_9LACT</name>
<evidence type="ECO:0000259" key="3">
    <source>
        <dbReference type="PROSITE" id="PS51462"/>
    </source>
</evidence>
<dbReference type="RefSeq" id="WP_120773340.1">
    <property type="nucleotide sequence ID" value="NZ_CP032627.1"/>
</dbReference>
<dbReference type="InterPro" id="IPR015797">
    <property type="entry name" value="NUDIX_hydrolase-like_dom_sf"/>
</dbReference>
<dbReference type="InterPro" id="IPR020084">
    <property type="entry name" value="NUDIX_hydrolase_CS"/>
</dbReference>
<dbReference type="SUPFAM" id="SSF55811">
    <property type="entry name" value="Nudix"/>
    <property type="match status" value="1"/>
</dbReference>
<dbReference type="Proteomes" id="UP000269374">
    <property type="component" value="Chromosome"/>
</dbReference>
<organism evidence="4 5">
    <name type="scientific">Lactococcus allomyrinae</name>
    <dbReference type="NCBI Taxonomy" id="2419773"/>
    <lineage>
        <taxon>Bacteria</taxon>
        <taxon>Bacillati</taxon>
        <taxon>Bacillota</taxon>
        <taxon>Bacilli</taxon>
        <taxon>Lactobacillales</taxon>
        <taxon>Streptococcaceae</taxon>
        <taxon>Lactococcus</taxon>
    </lineage>
</organism>
<dbReference type="GO" id="GO:0004081">
    <property type="term" value="F:bis(5'-nucleosyl)-tetraphosphatase (asymmetrical) activity"/>
    <property type="evidence" value="ECO:0007669"/>
    <property type="project" value="TreeGrafter"/>
</dbReference>
<dbReference type="InterPro" id="IPR000086">
    <property type="entry name" value="NUDIX_hydrolase_dom"/>
</dbReference>
<dbReference type="PROSITE" id="PS51462">
    <property type="entry name" value="NUDIX"/>
    <property type="match status" value="1"/>
</dbReference>
<dbReference type="PROSITE" id="PS00893">
    <property type="entry name" value="NUDIX_BOX"/>
    <property type="match status" value="1"/>
</dbReference>
<gene>
    <name evidence="4" type="ORF">D7I46_09785</name>
</gene>
<dbReference type="KEGG" id="lact:D7I46_09785"/>
<dbReference type="Gene3D" id="3.90.79.10">
    <property type="entry name" value="Nucleoside Triphosphate Pyrophosphohydrolase"/>
    <property type="match status" value="1"/>
</dbReference>
<evidence type="ECO:0000256" key="2">
    <source>
        <dbReference type="RuleBase" id="RU003476"/>
    </source>
</evidence>
<dbReference type="GO" id="GO:0006754">
    <property type="term" value="P:ATP biosynthetic process"/>
    <property type="evidence" value="ECO:0007669"/>
    <property type="project" value="TreeGrafter"/>
</dbReference>
<evidence type="ECO:0000313" key="4">
    <source>
        <dbReference type="EMBL" id="AYG01971.1"/>
    </source>
</evidence>
<proteinExistence type="inferred from homology"/>
<reference evidence="4 5" key="1">
    <citation type="submission" date="2018-09" db="EMBL/GenBank/DDBJ databases">
        <title>Genome sequencing of strain 1JSPR-7.</title>
        <authorList>
            <person name="Heo J."/>
            <person name="Kim S.-J."/>
            <person name="Kwon S.-W."/>
        </authorList>
    </citation>
    <scope>NUCLEOTIDE SEQUENCE [LARGE SCALE GENOMIC DNA]</scope>
    <source>
        <strain evidence="4 5">1JSPR-7</strain>
    </source>
</reference>
<evidence type="ECO:0000256" key="1">
    <source>
        <dbReference type="ARBA" id="ARBA00022801"/>
    </source>
</evidence>
<accession>A0A387BU32</accession>
<dbReference type="InterPro" id="IPR020476">
    <property type="entry name" value="Nudix_hydrolase"/>
</dbReference>
<dbReference type="OrthoDB" id="9816040at2"/>
<comment type="similarity">
    <text evidence="2">Belongs to the Nudix hydrolase family.</text>
</comment>
<dbReference type="InterPro" id="IPR051325">
    <property type="entry name" value="Nudix_hydrolase_domain"/>
</dbReference>
<keyword evidence="5" id="KW-1185">Reference proteome</keyword>
<dbReference type="PRINTS" id="PR00502">
    <property type="entry name" value="NUDIXFAMILY"/>
</dbReference>
<dbReference type="Pfam" id="PF00293">
    <property type="entry name" value="NUDIX"/>
    <property type="match status" value="1"/>
</dbReference>
<evidence type="ECO:0000313" key="5">
    <source>
        <dbReference type="Proteomes" id="UP000269374"/>
    </source>
</evidence>
<sequence length="147" mass="16664">MSKIPIFGEKIDGKDYQNRYGVYGIVTRDSGEICLVQAPNGAFILPGGEIEAGENHEKALQRELVEELGASAKIGAFLGQADEYFYSSHRNKYFYNPAYIYETKSVSFDAAPLEDFNGIFWFSPEIAITKLKRGSHQWGVREWLKKK</sequence>
<dbReference type="CDD" id="cd04684">
    <property type="entry name" value="NUDIX_Hydrolase"/>
    <property type="match status" value="1"/>
</dbReference>
<dbReference type="EMBL" id="CP032627">
    <property type="protein sequence ID" value="AYG01971.1"/>
    <property type="molecule type" value="Genomic_DNA"/>
</dbReference>
<protein>
    <submittedName>
        <fullName evidence="4">NUDIX domain-containing protein</fullName>
    </submittedName>
</protein>
<keyword evidence="1 2" id="KW-0378">Hydrolase</keyword>
<feature type="domain" description="Nudix hydrolase" evidence="3">
    <location>
        <begin position="17"/>
        <end position="146"/>
    </location>
</feature>